<feature type="region of interest" description="Disordered" evidence="1">
    <location>
        <begin position="1"/>
        <end position="30"/>
    </location>
</feature>
<feature type="compositionally biased region" description="Gly residues" evidence="1">
    <location>
        <begin position="1"/>
        <end position="16"/>
    </location>
</feature>
<evidence type="ECO:0000256" key="1">
    <source>
        <dbReference type="SAM" id="MobiDB-lite"/>
    </source>
</evidence>
<accession>A0A1B1N8M3</accession>
<keyword evidence="3" id="KW-1185">Reference proteome</keyword>
<protein>
    <submittedName>
        <fullName evidence="2">Uncharacterized protein</fullName>
    </submittedName>
</protein>
<dbReference type="EMBL" id="CP014989">
    <property type="protein sequence ID" value="ANS77783.1"/>
    <property type="molecule type" value="Genomic_DNA"/>
</dbReference>
<dbReference type="KEGG" id="serj:SGUI_0387"/>
<organism evidence="2 3">
    <name type="scientific">Serinicoccus hydrothermalis</name>
    <dbReference type="NCBI Taxonomy" id="1758689"/>
    <lineage>
        <taxon>Bacteria</taxon>
        <taxon>Bacillati</taxon>
        <taxon>Actinomycetota</taxon>
        <taxon>Actinomycetes</taxon>
        <taxon>Micrococcales</taxon>
        <taxon>Ornithinimicrobiaceae</taxon>
        <taxon>Serinicoccus</taxon>
    </lineage>
</organism>
<proteinExistence type="predicted"/>
<dbReference type="AlphaFoldDB" id="A0A1B1N8M3"/>
<evidence type="ECO:0000313" key="2">
    <source>
        <dbReference type="EMBL" id="ANS77783.1"/>
    </source>
</evidence>
<evidence type="ECO:0000313" key="3">
    <source>
        <dbReference type="Proteomes" id="UP000092482"/>
    </source>
</evidence>
<sequence length="50" mass="4807">MASDELGGGVAQGAHGGTNSFGRGPAGAPPPLPAPCGAFQSCLLRVVRCA</sequence>
<reference evidence="2 3" key="1">
    <citation type="submission" date="2016-03" db="EMBL/GenBank/DDBJ databases">
        <title>Shallow-sea hydrothermal system.</title>
        <authorList>
            <person name="Tang K."/>
        </authorList>
    </citation>
    <scope>NUCLEOTIDE SEQUENCE [LARGE SCALE GENOMIC DNA]</scope>
    <source>
        <strain evidence="2 3">JLT9</strain>
    </source>
</reference>
<gene>
    <name evidence="2" type="ORF">SGUI_0387</name>
</gene>
<dbReference type="Proteomes" id="UP000092482">
    <property type="component" value="Chromosome"/>
</dbReference>
<name>A0A1B1N8M3_9MICO</name>